<dbReference type="EMBL" id="GBRH01221995">
    <property type="protein sequence ID" value="JAD75900.1"/>
    <property type="molecule type" value="Transcribed_RNA"/>
</dbReference>
<reference evidence="1" key="2">
    <citation type="journal article" date="2015" name="Data Brief">
        <title>Shoot transcriptome of the giant reed, Arundo donax.</title>
        <authorList>
            <person name="Barrero R.A."/>
            <person name="Guerrero F.D."/>
            <person name="Moolhuijzen P."/>
            <person name="Goolsby J.A."/>
            <person name="Tidwell J."/>
            <person name="Bellgard S.E."/>
            <person name="Bellgard M.I."/>
        </authorList>
    </citation>
    <scope>NUCLEOTIDE SEQUENCE</scope>
    <source>
        <tissue evidence="1">Shoot tissue taken approximately 20 cm above the soil surface</tissue>
    </source>
</reference>
<organism evidence="1">
    <name type="scientific">Arundo donax</name>
    <name type="common">Giant reed</name>
    <name type="synonym">Donax arundinaceus</name>
    <dbReference type="NCBI Taxonomy" id="35708"/>
    <lineage>
        <taxon>Eukaryota</taxon>
        <taxon>Viridiplantae</taxon>
        <taxon>Streptophyta</taxon>
        <taxon>Embryophyta</taxon>
        <taxon>Tracheophyta</taxon>
        <taxon>Spermatophyta</taxon>
        <taxon>Magnoliopsida</taxon>
        <taxon>Liliopsida</taxon>
        <taxon>Poales</taxon>
        <taxon>Poaceae</taxon>
        <taxon>PACMAD clade</taxon>
        <taxon>Arundinoideae</taxon>
        <taxon>Arundineae</taxon>
        <taxon>Arundo</taxon>
    </lineage>
</organism>
<sequence length="88" mass="9918">MQQIYIVNTGQICVSWSSHNQCRNLYACVEGWLRIKYIIAKVIGFFPLGGPISSYCAECLPYPCYATQCVTDMRTCERVWGGGPEPCQ</sequence>
<accession>A0A0A9CR77</accession>
<evidence type="ECO:0000313" key="1">
    <source>
        <dbReference type="EMBL" id="JAD75900.1"/>
    </source>
</evidence>
<protein>
    <submittedName>
        <fullName evidence="1">Uncharacterized protein</fullName>
    </submittedName>
</protein>
<proteinExistence type="predicted"/>
<reference evidence="1" key="1">
    <citation type="submission" date="2014-09" db="EMBL/GenBank/DDBJ databases">
        <authorList>
            <person name="Magalhaes I.L.F."/>
            <person name="Oliveira U."/>
            <person name="Santos F.R."/>
            <person name="Vidigal T.H.D.A."/>
            <person name="Brescovit A.D."/>
            <person name="Santos A.J."/>
        </authorList>
    </citation>
    <scope>NUCLEOTIDE SEQUENCE</scope>
    <source>
        <tissue evidence="1">Shoot tissue taken approximately 20 cm above the soil surface</tissue>
    </source>
</reference>
<name>A0A0A9CR77_ARUDO</name>
<dbReference type="AlphaFoldDB" id="A0A0A9CR77"/>